<dbReference type="GO" id="GO:0005524">
    <property type="term" value="F:ATP binding"/>
    <property type="evidence" value="ECO:0007669"/>
    <property type="project" value="UniProtKB-KW"/>
</dbReference>
<evidence type="ECO:0000256" key="4">
    <source>
        <dbReference type="ARBA" id="ARBA00022741"/>
    </source>
</evidence>
<feature type="compositionally biased region" description="Acidic residues" evidence="9">
    <location>
        <begin position="845"/>
        <end position="862"/>
    </location>
</feature>
<dbReference type="EMBL" id="JBCAWK010000001">
    <property type="protein sequence ID" value="KAK8869777.1"/>
    <property type="molecule type" value="Genomic_DNA"/>
</dbReference>
<keyword evidence="12" id="KW-1185">Reference proteome</keyword>
<evidence type="ECO:0000256" key="9">
    <source>
        <dbReference type="SAM" id="MobiDB-lite"/>
    </source>
</evidence>
<feature type="compositionally biased region" description="Polar residues" evidence="9">
    <location>
        <begin position="21"/>
        <end position="51"/>
    </location>
</feature>
<feature type="compositionally biased region" description="Polar residues" evidence="9">
    <location>
        <begin position="986"/>
        <end position="996"/>
    </location>
</feature>
<sequence>MSTSRQPSGSSLGQPSLSPAAVQSPQFLQPTFPEASSSVLRRTTSHNSQTLVRVPSPRAPVRTSSRGHFTPRLLSRRNSAKEQDNTGSIRRQGSLKSHDKSPQTSDFAQVLREIGHGTHGRVRLGEDLSAEIPIGDDDGDVGSSSVAGGPFYDIAKPIRIRKEIAIFKKVNHPNVVRMKEIIDDPESSKLYMVLEWCENGEIRWKDDAGNPALTVGETRKIFRDTLLGLEYRIIHRDIKPSNLLRAADGTVKISDFGCSHFSEALRAAAAQPGPDGDAYVDDIELAKTAGSPAFFAPEMCYSGLETETTPRSSSSPHRTPVQEVPAFTLRPPSVVHGETRSSQSDPLVGAPTFPLRQTLSNDSAFSRRPASARSRSSATIQRRERVAITNAIDVWALGVTLYCLLFGKTPFDAPNEYLLMQVIPVQEYNVPRLMGKDGMSTGPSDIPTGEEAKECLDLLARLLEKDPAKRITLEQAKTDPHTQTFVTVSNDEVAAVITKSVRFRDRFRKGIKTISHKLQILSGAHRSRSRSIGETDSHTGGSAEPSMPSSALGSQISLQGTPKSSKLMTRMPSATRDVSPMTSPLPPPPAGLTRRFSLLGARVAENTPAHQSSHPTPSISSSVSSRTSPEAGADLTGRVQAAVPVPAANRGFVVHRQVSSQLVAPLPKPARTPVTDDTPRSPRPVASSSSLDKVKNAAELSPNSSLTRRGSSEVDVGRQRSHSNASSISSKIARLLRTGSQRSRVRSNQDKELLSTSGFSDTDDVLGAPSAGSVSPADALQRMSIDDGISGPSRPSMDTIDSGSSHPGFGPIPDRPSGLGWESRLRGGPLRRGSNLSEDFTRGVDEEEVDWNGSISDEDDYDDSSRSALPPSAPNFTPGWRRNRGDGLGLDIQPSPVVQPVSAIPKLDPIPDGSPAASSNLPIPQPNRPSPRLTTQNINDALPRPSSRASSRLSSSPFRSTFPGERARSPLGVLDDPHSSPMRLNLSRQTSASISLDDNDEDEGLAISIGSRRGRKGSMLGRKPVDE</sequence>
<keyword evidence="4" id="KW-0547">Nucleotide-binding</keyword>
<name>A0AAW0Z6E4_9TREE</name>
<dbReference type="SUPFAM" id="SSF56112">
    <property type="entry name" value="Protein kinase-like (PK-like)"/>
    <property type="match status" value="1"/>
</dbReference>
<gene>
    <name evidence="11" type="ORF">IAR55_000345</name>
</gene>
<feature type="compositionally biased region" description="Low complexity" evidence="9">
    <location>
        <begin position="1"/>
        <end position="19"/>
    </location>
</feature>
<dbReference type="InterPro" id="IPR011009">
    <property type="entry name" value="Kinase-like_dom_sf"/>
</dbReference>
<keyword evidence="2" id="KW-0723">Serine/threonine-protein kinase</keyword>
<dbReference type="PANTHER" id="PTHR24343:SF330">
    <property type="entry name" value="SNF1-ACTIVATING KINASE 1"/>
    <property type="match status" value="1"/>
</dbReference>
<proteinExistence type="predicted"/>
<keyword evidence="6" id="KW-0067">ATP-binding</keyword>
<feature type="region of interest" description="Disordered" evidence="9">
    <location>
        <begin position="659"/>
        <end position="1027"/>
    </location>
</feature>
<protein>
    <recommendedName>
        <fullName evidence="1">non-specific serine/threonine protein kinase</fullName>
        <ecNumber evidence="1">2.7.11.1</ecNumber>
    </recommendedName>
</protein>
<feature type="region of interest" description="Disordered" evidence="9">
    <location>
        <begin position="606"/>
        <end position="633"/>
    </location>
</feature>
<comment type="catalytic activity">
    <reaction evidence="8">
        <text>L-seryl-[protein] + ATP = O-phospho-L-seryl-[protein] + ADP + H(+)</text>
        <dbReference type="Rhea" id="RHEA:17989"/>
        <dbReference type="Rhea" id="RHEA-COMP:9863"/>
        <dbReference type="Rhea" id="RHEA-COMP:11604"/>
        <dbReference type="ChEBI" id="CHEBI:15378"/>
        <dbReference type="ChEBI" id="CHEBI:29999"/>
        <dbReference type="ChEBI" id="CHEBI:30616"/>
        <dbReference type="ChEBI" id="CHEBI:83421"/>
        <dbReference type="ChEBI" id="CHEBI:456216"/>
        <dbReference type="EC" id="2.7.11.1"/>
    </reaction>
</comment>
<keyword evidence="3" id="KW-0808">Transferase</keyword>
<evidence type="ECO:0000313" key="11">
    <source>
        <dbReference type="EMBL" id="KAK8869777.1"/>
    </source>
</evidence>
<feature type="region of interest" description="Disordered" evidence="9">
    <location>
        <begin position="1"/>
        <end position="105"/>
    </location>
</feature>
<feature type="compositionally biased region" description="Low complexity" evidence="9">
    <location>
        <begin position="941"/>
        <end position="963"/>
    </location>
</feature>
<evidence type="ECO:0000256" key="8">
    <source>
        <dbReference type="ARBA" id="ARBA00048679"/>
    </source>
</evidence>
<dbReference type="GO" id="GO:0005737">
    <property type="term" value="C:cytoplasm"/>
    <property type="evidence" value="ECO:0007669"/>
    <property type="project" value="TreeGrafter"/>
</dbReference>
<dbReference type="EC" id="2.7.11.1" evidence="1"/>
<evidence type="ECO:0000256" key="3">
    <source>
        <dbReference type="ARBA" id="ARBA00022679"/>
    </source>
</evidence>
<accession>A0AAW0Z6E4</accession>
<dbReference type="GO" id="GO:0004674">
    <property type="term" value="F:protein serine/threonine kinase activity"/>
    <property type="evidence" value="ECO:0007669"/>
    <property type="project" value="UniProtKB-KW"/>
</dbReference>
<organism evidence="11 12">
    <name type="scientific">Kwoniella newhampshirensis</name>
    <dbReference type="NCBI Taxonomy" id="1651941"/>
    <lineage>
        <taxon>Eukaryota</taxon>
        <taxon>Fungi</taxon>
        <taxon>Dikarya</taxon>
        <taxon>Basidiomycota</taxon>
        <taxon>Agaricomycotina</taxon>
        <taxon>Tremellomycetes</taxon>
        <taxon>Tremellales</taxon>
        <taxon>Cryptococcaceae</taxon>
        <taxon>Kwoniella</taxon>
    </lineage>
</organism>
<reference evidence="11 12" key="1">
    <citation type="journal article" date="2024" name="bioRxiv">
        <title>Comparative genomics of Cryptococcus and Kwoniella reveals pathogenesis evolution and contrasting karyotype dynamics via intercentromeric recombination or chromosome fusion.</title>
        <authorList>
            <person name="Coelho M.A."/>
            <person name="David-Palma M."/>
            <person name="Shea T."/>
            <person name="Bowers K."/>
            <person name="McGinley-Smith S."/>
            <person name="Mohammad A.W."/>
            <person name="Gnirke A."/>
            <person name="Yurkov A.M."/>
            <person name="Nowrousian M."/>
            <person name="Sun S."/>
            <person name="Cuomo C.A."/>
            <person name="Heitman J."/>
        </authorList>
    </citation>
    <scope>NUCLEOTIDE SEQUENCE [LARGE SCALE GENOMIC DNA]</scope>
    <source>
        <strain evidence="11 12">CBS 13917</strain>
    </source>
</reference>
<evidence type="ECO:0000256" key="5">
    <source>
        <dbReference type="ARBA" id="ARBA00022777"/>
    </source>
</evidence>
<evidence type="ECO:0000256" key="2">
    <source>
        <dbReference type="ARBA" id="ARBA00022527"/>
    </source>
</evidence>
<dbReference type="AlphaFoldDB" id="A0AAW0Z6E4"/>
<dbReference type="Pfam" id="PF00069">
    <property type="entry name" value="Pkinase"/>
    <property type="match status" value="2"/>
</dbReference>
<evidence type="ECO:0000313" key="12">
    <source>
        <dbReference type="Proteomes" id="UP001388673"/>
    </source>
</evidence>
<evidence type="ECO:0000256" key="7">
    <source>
        <dbReference type="ARBA" id="ARBA00047899"/>
    </source>
</evidence>
<feature type="compositionally biased region" description="Polar residues" evidence="9">
    <location>
        <begin position="547"/>
        <end position="567"/>
    </location>
</feature>
<feature type="compositionally biased region" description="Low complexity" evidence="9">
    <location>
        <begin position="826"/>
        <end position="837"/>
    </location>
</feature>
<feature type="compositionally biased region" description="Polar residues" evidence="9">
    <location>
        <begin position="85"/>
        <end position="95"/>
    </location>
</feature>
<feature type="compositionally biased region" description="Low complexity" evidence="9">
    <location>
        <begin position="612"/>
        <end position="629"/>
    </location>
</feature>
<dbReference type="SMART" id="SM00220">
    <property type="entry name" value="S_TKc"/>
    <property type="match status" value="1"/>
</dbReference>
<dbReference type="GeneID" id="92177605"/>
<dbReference type="InterPro" id="IPR000719">
    <property type="entry name" value="Prot_kinase_dom"/>
</dbReference>
<evidence type="ECO:0000256" key="1">
    <source>
        <dbReference type="ARBA" id="ARBA00012513"/>
    </source>
</evidence>
<dbReference type="PANTHER" id="PTHR24343">
    <property type="entry name" value="SERINE/THREONINE KINASE"/>
    <property type="match status" value="1"/>
</dbReference>
<dbReference type="CDD" id="cd14008">
    <property type="entry name" value="STKc_LKB1_CaMKK"/>
    <property type="match status" value="1"/>
</dbReference>
<comment type="catalytic activity">
    <reaction evidence="7">
        <text>L-threonyl-[protein] + ATP = O-phospho-L-threonyl-[protein] + ADP + H(+)</text>
        <dbReference type="Rhea" id="RHEA:46608"/>
        <dbReference type="Rhea" id="RHEA-COMP:11060"/>
        <dbReference type="Rhea" id="RHEA-COMP:11605"/>
        <dbReference type="ChEBI" id="CHEBI:15378"/>
        <dbReference type="ChEBI" id="CHEBI:30013"/>
        <dbReference type="ChEBI" id="CHEBI:30616"/>
        <dbReference type="ChEBI" id="CHEBI:61977"/>
        <dbReference type="ChEBI" id="CHEBI:456216"/>
        <dbReference type="EC" id="2.7.11.1"/>
    </reaction>
</comment>
<comment type="caution">
    <text evidence="11">The sequence shown here is derived from an EMBL/GenBank/DDBJ whole genome shotgun (WGS) entry which is preliminary data.</text>
</comment>
<dbReference type="Gene3D" id="1.10.510.10">
    <property type="entry name" value="Transferase(Phosphotransferase) domain 1"/>
    <property type="match status" value="2"/>
</dbReference>
<evidence type="ECO:0000259" key="10">
    <source>
        <dbReference type="PROSITE" id="PS50011"/>
    </source>
</evidence>
<evidence type="ECO:0000256" key="6">
    <source>
        <dbReference type="ARBA" id="ARBA00022840"/>
    </source>
</evidence>
<dbReference type="Proteomes" id="UP001388673">
    <property type="component" value="Unassembled WGS sequence"/>
</dbReference>
<dbReference type="PROSITE" id="PS50011">
    <property type="entry name" value="PROTEIN_KINASE_DOM"/>
    <property type="match status" value="1"/>
</dbReference>
<keyword evidence="5" id="KW-0418">Kinase</keyword>
<dbReference type="KEGG" id="kne:92177605"/>
<feature type="region of interest" description="Disordered" evidence="9">
    <location>
        <begin position="522"/>
        <end position="593"/>
    </location>
</feature>
<feature type="domain" description="Protein kinase" evidence="10">
    <location>
        <begin position="108"/>
        <end position="486"/>
    </location>
</feature>
<dbReference type="RefSeq" id="XP_066806023.1">
    <property type="nucleotide sequence ID" value="XM_066943481.1"/>
</dbReference>